<evidence type="ECO:0000259" key="6">
    <source>
        <dbReference type="Pfam" id="PF00082"/>
    </source>
</evidence>
<gene>
    <name evidence="8" type="ORF">RDB_LOCUS141608</name>
</gene>
<dbReference type="AlphaFoldDB" id="A0A8H3D9R1"/>
<dbReference type="PANTHER" id="PTHR43806">
    <property type="entry name" value="PEPTIDASE S8"/>
    <property type="match status" value="1"/>
</dbReference>
<keyword evidence="4 5" id="KW-0720">Serine protease</keyword>
<dbReference type="GO" id="GO:0005615">
    <property type="term" value="C:extracellular space"/>
    <property type="evidence" value="ECO:0007669"/>
    <property type="project" value="TreeGrafter"/>
</dbReference>
<dbReference type="Gene3D" id="3.30.70.80">
    <property type="entry name" value="Peptidase S8 propeptide/proteinase inhibitor I9"/>
    <property type="match status" value="2"/>
</dbReference>
<dbReference type="Proteomes" id="UP000663831">
    <property type="component" value="Unassembled WGS sequence"/>
</dbReference>
<dbReference type="InterPro" id="IPR015500">
    <property type="entry name" value="Peptidase_S8_subtilisin-rel"/>
</dbReference>
<evidence type="ECO:0000256" key="5">
    <source>
        <dbReference type="PROSITE-ProRule" id="PRU01240"/>
    </source>
</evidence>
<evidence type="ECO:0000256" key="2">
    <source>
        <dbReference type="ARBA" id="ARBA00022670"/>
    </source>
</evidence>
<dbReference type="CDD" id="cd04077">
    <property type="entry name" value="Peptidases_S8_PCSK9_ProteinaseK_like"/>
    <property type="match status" value="1"/>
</dbReference>
<dbReference type="GO" id="GO:0006508">
    <property type="term" value="P:proteolysis"/>
    <property type="evidence" value="ECO:0007669"/>
    <property type="project" value="UniProtKB-KW"/>
</dbReference>
<comment type="similarity">
    <text evidence="1 5">Belongs to the peptidase S8 family.</text>
</comment>
<dbReference type="PROSITE" id="PS00137">
    <property type="entry name" value="SUBTILASE_HIS"/>
    <property type="match status" value="1"/>
</dbReference>
<dbReference type="InterPro" id="IPR000209">
    <property type="entry name" value="Peptidase_S8/S53_dom"/>
</dbReference>
<protein>
    <recommendedName>
        <fullName evidence="10">Peptidase S8/S53 domain-containing protein</fullName>
    </recommendedName>
</protein>
<evidence type="ECO:0000256" key="4">
    <source>
        <dbReference type="ARBA" id="ARBA00022825"/>
    </source>
</evidence>
<dbReference type="SUPFAM" id="SSF54897">
    <property type="entry name" value="Protease propeptides/inhibitors"/>
    <property type="match status" value="2"/>
</dbReference>
<evidence type="ECO:0000256" key="1">
    <source>
        <dbReference type="ARBA" id="ARBA00011073"/>
    </source>
</evidence>
<accession>A0A8H3D9R1</accession>
<comment type="caution">
    <text evidence="8">The sequence shown here is derived from an EMBL/GenBank/DDBJ whole genome shotgun (WGS) entry which is preliminary data.</text>
</comment>
<dbReference type="InterPro" id="IPR023827">
    <property type="entry name" value="Peptidase_S8_Asp-AS"/>
</dbReference>
<feature type="active site" description="Charge relay system" evidence="5">
    <location>
        <position position="155"/>
    </location>
</feature>
<evidence type="ECO:0000256" key="3">
    <source>
        <dbReference type="ARBA" id="ARBA00022801"/>
    </source>
</evidence>
<reference evidence="8" key="1">
    <citation type="submission" date="2021-01" db="EMBL/GenBank/DDBJ databases">
        <authorList>
            <person name="Kaushik A."/>
        </authorList>
    </citation>
    <scope>NUCLEOTIDE SEQUENCE</scope>
    <source>
        <strain evidence="8">AG3-1AP</strain>
    </source>
</reference>
<feature type="active site" description="Charge relay system" evidence="5">
    <location>
        <position position="349"/>
    </location>
</feature>
<dbReference type="InterPro" id="IPR034193">
    <property type="entry name" value="PCSK9_ProteinaseK-like"/>
</dbReference>
<dbReference type="InterPro" id="IPR022398">
    <property type="entry name" value="Peptidase_S8_His-AS"/>
</dbReference>
<evidence type="ECO:0008006" key="10">
    <source>
        <dbReference type="Google" id="ProtNLM"/>
    </source>
</evidence>
<dbReference type="InterPro" id="IPR010259">
    <property type="entry name" value="S8pro/Inhibitor_I9"/>
</dbReference>
<evidence type="ECO:0000313" key="8">
    <source>
        <dbReference type="EMBL" id="CAE6519141.1"/>
    </source>
</evidence>
<dbReference type="InterPro" id="IPR037045">
    <property type="entry name" value="S8pro/Inhibitor_I9_sf"/>
</dbReference>
<dbReference type="SUPFAM" id="SSF52743">
    <property type="entry name" value="Subtilisin-like"/>
    <property type="match status" value="1"/>
</dbReference>
<feature type="domain" description="Inhibitor I9" evidence="7">
    <location>
        <begin position="421"/>
        <end position="466"/>
    </location>
</feature>
<dbReference type="InterPro" id="IPR036852">
    <property type="entry name" value="Peptidase_S8/S53_dom_sf"/>
</dbReference>
<name>A0A8H3D9R1_9AGAM</name>
<dbReference type="Gene3D" id="3.40.50.200">
    <property type="entry name" value="Peptidase S8/S53 domain"/>
    <property type="match status" value="1"/>
</dbReference>
<keyword evidence="3 5" id="KW-0378">Hydrolase</keyword>
<dbReference type="InterPro" id="IPR050131">
    <property type="entry name" value="Peptidase_S8_subtilisin-like"/>
</dbReference>
<dbReference type="GO" id="GO:0004252">
    <property type="term" value="F:serine-type endopeptidase activity"/>
    <property type="evidence" value="ECO:0007669"/>
    <property type="project" value="UniProtKB-UniRule"/>
</dbReference>
<dbReference type="PROSITE" id="PS00136">
    <property type="entry name" value="SUBTILASE_ASP"/>
    <property type="match status" value="1"/>
</dbReference>
<organism evidence="8 9">
    <name type="scientific">Rhizoctonia solani</name>
    <dbReference type="NCBI Taxonomy" id="456999"/>
    <lineage>
        <taxon>Eukaryota</taxon>
        <taxon>Fungi</taxon>
        <taxon>Dikarya</taxon>
        <taxon>Basidiomycota</taxon>
        <taxon>Agaricomycotina</taxon>
        <taxon>Agaricomycetes</taxon>
        <taxon>Cantharellales</taxon>
        <taxon>Ceratobasidiaceae</taxon>
        <taxon>Rhizoctonia</taxon>
    </lineage>
</organism>
<evidence type="ECO:0000313" key="9">
    <source>
        <dbReference type="Proteomes" id="UP000663831"/>
    </source>
</evidence>
<dbReference type="Pfam" id="PF05922">
    <property type="entry name" value="Inhibitor_I9"/>
    <property type="match status" value="2"/>
</dbReference>
<feature type="active site" description="Charge relay system" evidence="5">
    <location>
        <position position="192"/>
    </location>
</feature>
<proteinExistence type="inferred from homology"/>
<feature type="domain" description="Inhibitor I9" evidence="7">
    <location>
        <begin position="13"/>
        <end position="93"/>
    </location>
</feature>
<dbReference type="PANTHER" id="PTHR43806:SF11">
    <property type="entry name" value="CEREVISIN-RELATED"/>
    <property type="match status" value="1"/>
</dbReference>
<sequence>MSASKSYDNLPKSYIVLLKKDTPISTRDHLEWMSRPQPMGIGASLGSGTDDVTLDIKHEFQSLKGYSAVLPPSTLEMLNDCGDVDMIVQNTKVIHCADDPLIQVIATQADAPWGLQRISQKDPLPRGSAADSLSYQYRQIPPGLQSTPVDVYVLDSGVKTDHTEFLPVGRATWGWTFPGFPQEEVPTDHFGHGTHVAGTIAGTKFGVAKEANIIAVKVLDNDGMALSDSIAAGIDWVIERVKKQNAEGNRRASIINMSLRSEPNLALDRIANHAVSHDIHVVVSAGNDFGGDEWSPARAQDVITVGATTIKDEWYDLSNYGRSVNILAPGKDIWSADVASTTSKRNGTSQAAAFVSGTLAWLISVQGDSQPAGLFAELKNRSIARAVKDVPRNTVTMKSYTILFVDEATKGQMDDYKQTIQKSGGSIKHEYGSLKGVSVTLPDDHAQSLANDPIVDIMEPDTVVTTCAQC</sequence>
<feature type="domain" description="Peptidase S8/S53" evidence="6">
    <location>
        <begin position="151"/>
        <end position="380"/>
    </location>
</feature>
<dbReference type="PROSITE" id="PS51892">
    <property type="entry name" value="SUBTILASE"/>
    <property type="match status" value="1"/>
</dbReference>
<dbReference type="Pfam" id="PF00082">
    <property type="entry name" value="Peptidase_S8"/>
    <property type="match status" value="1"/>
</dbReference>
<dbReference type="PRINTS" id="PR00723">
    <property type="entry name" value="SUBTILISIN"/>
</dbReference>
<evidence type="ECO:0000259" key="7">
    <source>
        <dbReference type="Pfam" id="PF05922"/>
    </source>
</evidence>
<dbReference type="EMBL" id="CAJMWV010006148">
    <property type="protein sequence ID" value="CAE6519141.1"/>
    <property type="molecule type" value="Genomic_DNA"/>
</dbReference>
<keyword evidence="2 5" id="KW-0645">Protease</keyword>